<organism evidence="8 9">
    <name type="scientific">Candidatus Faecalibacterium intestinavium</name>
    <dbReference type="NCBI Taxonomy" id="2838580"/>
    <lineage>
        <taxon>Bacteria</taxon>
        <taxon>Bacillati</taxon>
        <taxon>Bacillota</taxon>
        <taxon>Clostridia</taxon>
        <taxon>Eubacteriales</taxon>
        <taxon>Oscillospiraceae</taxon>
        <taxon>Faecalibacterium</taxon>
    </lineage>
</organism>
<dbReference type="PIRSF" id="PIRSF006483">
    <property type="entry name" value="Membrane_protein_YitT"/>
    <property type="match status" value="1"/>
</dbReference>
<feature type="transmembrane region" description="Helical" evidence="6">
    <location>
        <begin position="19"/>
        <end position="36"/>
    </location>
</feature>
<reference evidence="8" key="2">
    <citation type="submission" date="2021-04" db="EMBL/GenBank/DDBJ databases">
        <authorList>
            <person name="Gilroy R."/>
        </authorList>
    </citation>
    <scope>NUCLEOTIDE SEQUENCE</scope>
    <source>
        <strain evidence="8">742</strain>
    </source>
</reference>
<feature type="transmembrane region" description="Helical" evidence="6">
    <location>
        <begin position="166"/>
        <end position="188"/>
    </location>
</feature>
<dbReference type="CDD" id="cd16380">
    <property type="entry name" value="YitT_C"/>
    <property type="match status" value="1"/>
</dbReference>
<proteinExistence type="predicted"/>
<dbReference type="Gene3D" id="3.30.70.120">
    <property type="match status" value="1"/>
</dbReference>
<evidence type="ECO:0000313" key="9">
    <source>
        <dbReference type="Proteomes" id="UP000824178"/>
    </source>
</evidence>
<evidence type="ECO:0000256" key="5">
    <source>
        <dbReference type="ARBA" id="ARBA00023136"/>
    </source>
</evidence>
<dbReference type="InterPro" id="IPR019264">
    <property type="entry name" value="DUF2179"/>
</dbReference>
<keyword evidence="3 6" id="KW-0812">Transmembrane</keyword>
<accession>A0A9E2KJ93</accession>
<evidence type="ECO:0000256" key="2">
    <source>
        <dbReference type="ARBA" id="ARBA00022475"/>
    </source>
</evidence>
<dbReference type="EMBL" id="JAHLFH010000023">
    <property type="protein sequence ID" value="MBU3819036.1"/>
    <property type="molecule type" value="Genomic_DNA"/>
</dbReference>
<keyword evidence="5 6" id="KW-0472">Membrane</keyword>
<feature type="domain" description="DUF2179" evidence="7">
    <location>
        <begin position="233"/>
        <end position="287"/>
    </location>
</feature>
<evidence type="ECO:0000256" key="1">
    <source>
        <dbReference type="ARBA" id="ARBA00004651"/>
    </source>
</evidence>
<dbReference type="InterPro" id="IPR015867">
    <property type="entry name" value="N-reg_PII/ATP_PRibTrfase_C"/>
</dbReference>
<evidence type="ECO:0000313" key="8">
    <source>
        <dbReference type="EMBL" id="MBU3819036.1"/>
    </source>
</evidence>
<dbReference type="PANTHER" id="PTHR33545">
    <property type="entry name" value="UPF0750 MEMBRANE PROTEIN YITT-RELATED"/>
    <property type="match status" value="1"/>
</dbReference>
<feature type="transmembrane region" description="Helical" evidence="6">
    <location>
        <begin position="123"/>
        <end position="154"/>
    </location>
</feature>
<reference evidence="8" key="1">
    <citation type="journal article" date="2021" name="PeerJ">
        <title>Extensive microbial diversity within the chicken gut microbiome revealed by metagenomics and culture.</title>
        <authorList>
            <person name="Gilroy R."/>
            <person name="Ravi A."/>
            <person name="Getino M."/>
            <person name="Pursley I."/>
            <person name="Horton D.L."/>
            <person name="Alikhan N.F."/>
            <person name="Baker D."/>
            <person name="Gharbi K."/>
            <person name="Hall N."/>
            <person name="Watson M."/>
            <person name="Adriaenssens E.M."/>
            <person name="Foster-Nyarko E."/>
            <person name="Jarju S."/>
            <person name="Secka A."/>
            <person name="Antonio M."/>
            <person name="Oren A."/>
            <person name="Chaudhuri R.R."/>
            <person name="La Ragione R."/>
            <person name="Hildebrand F."/>
            <person name="Pallen M.J."/>
        </authorList>
    </citation>
    <scope>NUCLEOTIDE SEQUENCE</scope>
    <source>
        <strain evidence="8">742</strain>
    </source>
</reference>
<dbReference type="AlphaFoldDB" id="A0A9E2KJ93"/>
<evidence type="ECO:0000256" key="4">
    <source>
        <dbReference type="ARBA" id="ARBA00022989"/>
    </source>
</evidence>
<sequence length="293" mass="31511">MNSLKQALSRENLAARMKFFFQLNAGLLLTAVGIALFKTPNHFAFGGTSGLSILLAALFPQFNVGGFMWVINVVLVVLGYLFLGVGCMGWTVYSSFALSFFVSACEMLWPMTAPLTPDTLLELIFAVLLPAVGSAIVFDIGASTGGTDIVALILAKHTSLEIGKALLVSDILIVAGAAVMFGAATGMYCTLGLIGKAFVVDGVIESINLRKVCTVITAQPDKVQQFILKDLKRSATVEQAYGAYTHRELAVLMTVLTRREAARLRDFLRANDRKAFITIVNSSEIIGKGFRSV</sequence>
<dbReference type="InterPro" id="IPR051461">
    <property type="entry name" value="UPF0750_membrane"/>
</dbReference>
<evidence type="ECO:0000259" key="7">
    <source>
        <dbReference type="Pfam" id="PF10035"/>
    </source>
</evidence>
<evidence type="ECO:0000256" key="6">
    <source>
        <dbReference type="SAM" id="Phobius"/>
    </source>
</evidence>
<comment type="subcellular location">
    <subcellularLocation>
        <location evidence="1">Cell membrane</location>
        <topology evidence="1">Multi-pass membrane protein</topology>
    </subcellularLocation>
</comment>
<dbReference type="GO" id="GO:0005886">
    <property type="term" value="C:plasma membrane"/>
    <property type="evidence" value="ECO:0007669"/>
    <property type="project" value="UniProtKB-SubCell"/>
</dbReference>
<keyword evidence="4 6" id="KW-1133">Transmembrane helix</keyword>
<name>A0A9E2KJ93_9FIRM</name>
<protein>
    <submittedName>
        <fullName evidence="8">YitT family protein</fullName>
    </submittedName>
</protein>
<dbReference type="Proteomes" id="UP000824178">
    <property type="component" value="Unassembled WGS sequence"/>
</dbReference>
<dbReference type="InterPro" id="IPR003740">
    <property type="entry name" value="YitT"/>
</dbReference>
<dbReference type="PANTHER" id="PTHR33545:SF5">
    <property type="entry name" value="UPF0750 MEMBRANE PROTEIN YITT"/>
    <property type="match status" value="1"/>
</dbReference>
<evidence type="ECO:0000256" key="3">
    <source>
        <dbReference type="ARBA" id="ARBA00022692"/>
    </source>
</evidence>
<gene>
    <name evidence="8" type="ORF">H9864_01425</name>
</gene>
<feature type="transmembrane region" description="Helical" evidence="6">
    <location>
        <begin position="90"/>
        <end position="111"/>
    </location>
</feature>
<keyword evidence="2" id="KW-1003">Cell membrane</keyword>
<dbReference type="Pfam" id="PF10035">
    <property type="entry name" value="DUF2179"/>
    <property type="match status" value="1"/>
</dbReference>
<dbReference type="Pfam" id="PF02588">
    <property type="entry name" value="YitT_membrane"/>
    <property type="match status" value="1"/>
</dbReference>
<comment type="caution">
    <text evidence="8">The sequence shown here is derived from an EMBL/GenBank/DDBJ whole genome shotgun (WGS) entry which is preliminary data.</text>
</comment>